<keyword evidence="5" id="KW-1185">Reference proteome</keyword>
<protein>
    <recommendedName>
        <fullName evidence="3">SWIM-type domain-containing protein</fullName>
    </recommendedName>
</protein>
<dbReference type="PROSITE" id="PS50966">
    <property type="entry name" value="ZF_SWIM"/>
    <property type="match status" value="1"/>
</dbReference>
<gene>
    <name evidence="4" type="ORF">OS493_004850</name>
</gene>
<evidence type="ECO:0000313" key="5">
    <source>
        <dbReference type="Proteomes" id="UP001163046"/>
    </source>
</evidence>
<dbReference type="AlphaFoldDB" id="A0A9W9Z3Q9"/>
<feature type="compositionally biased region" description="Polar residues" evidence="2">
    <location>
        <begin position="86"/>
        <end position="100"/>
    </location>
</feature>
<evidence type="ECO:0000313" key="4">
    <source>
        <dbReference type="EMBL" id="KAJ7374512.1"/>
    </source>
</evidence>
<dbReference type="GO" id="GO:0008270">
    <property type="term" value="F:zinc ion binding"/>
    <property type="evidence" value="ECO:0007669"/>
    <property type="project" value="UniProtKB-KW"/>
</dbReference>
<dbReference type="PANTHER" id="PTHR47526">
    <property type="entry name" value="ATP-DEPENDENT DNA HELICASE"/>
    <property type="match status" value="1"/>
</dbReference>
<feature type="region of interest" description="Disordered" evidence="2">
    <location>
        <begin position="62"/>
        <end position="106"/>
    </location>
</feature>
<evidence type="ECO:0000259" key="3">
    <source>
        <dbReference type="PROSITE" id="PS50966"/>
    </source>
</evidence>
<keyword evidence="1" id="KW-0479">Metal-binding</keyword>
<evidence type="ECO:0000256" key="1">
    <source>
        <dbReference type="PROSITE-ProRule" id="PRU00325"/>
    </source>
</evidence>
<sequence length="458" mass="51650">MASRALTEDDIPGASLAGRSPATLKNEELRFWLKCRGDSLKGLKTKAQLVKRVEDYIKAGRDQNIVDPDPNSIYTKRKERNEASKDSNSAISGTQRQPNFPSDGWSTDLKRMPFFTRAEMNLHIAKSGKNIDSTSKSHSVPTGVRKATIFLNDEYLKDISTASDENFFYFKSHCYHSFRKNDAPHNLKVALCIVSGEVKHASCSCVAGTVGFCNHILALLMKICKFTLYECKNVNELDNEDDMQQKQACTSTLQQWHRKGRGDSINPQPAMEVLVTKTYLEESRSSARDPGVRCLLYEARKNIRRQQADEEKLLVTLKELNPKMALAQILTPRSESIPLLETKFGRSPQGSYASYQLSVTEDNFKVYCDITSVTRVNPGNHSEQIITYPRFPLKSSDEQFEMPTEISEAEKSLLDSLQVDADKLNDIERKNTGAIRLSRMEGGKKISIHCVKCWSQKG</sequence>
<dbReference type="InterPro" id="IPR007527">
    <property type="entry name" value="Znf_SWIM"/>
</dbReference>
<comment type="caution">
    <text evidence="4">The sequence shown here is derived from an EMBL/GenBank/DDBJ whole genome shotgun (WGS) entry which is preliminary data.</text>
</comment>
<feature type="domain" description="SWIM-type" evidence="3">
    <location>
        <begin position="187"/>
        <end position="224"/>
    </location>
</feature>
<accession>A0A9W9Z3Q9</accession>
<keyword evidence="1" id="KW-0863">Zinc-finger</keyword>
<organism evidence="4 5">
    <name type="scientific">Desmophyllum pertusum</name>
    <dbReference type="NCBI Taxonomy" id="174260"/>
    <lineage>
        <taxon>Eukaryota</taxon>
        <taxon>Metazoa</taxon>
        <taxon>Cnidaria</taxon>
        <taxon>Anthozoa</taxon>
        <taxon>Hexacorallia</taxon>
        <taxon>Scleractinia</taxon>
        <taxon>Caryophylliina</taxon>
        <taxon>Caryophylliidae</taxon>
        <taxon>Desmophyllum</taxon>
    </lineage>
</organism>
<dbReference type="Proteomes" id="UP001163046">
    <property type="component" value="Unassembled WGS sequence"/>
</dbReference>
<proteinExistence type="predicted"/>
<reference evidence="4" key="1">
    <citation type="submission" date="2023-01" db="EMBL/GenBank/DDBJ databases">
        <title>Genome assembly of the deep-sea coral Lophelia pertusa.</title>
        <authorList>
            <person name="Herrera S."/>
            <person name="Cordes E."/>
        </authorList>
    </citation>
    <scope>NUCLEOTIDE SEQUENCE</scope>
    <source>
        <strain evidence="4">USNM1676648</strain>
        <tissue evidence="4">Polyp</tissue>
    </source>
</reference>
<dbReference type="EMBL" id="MU826827">
    <property type="protein sequence ID" value="KAJ7374512.1"/>
    <property type="molecule type" value="Genomic_DNA"/>
</dbReference>
<name>A0A9W9Z3Q9_9CNID</name>
<dbReference type="OrthoDB" id="5972115at2759"/>
<dbReference type="PANTHER" id="PTHR47526:SF3">
    <property type="entry name" value="PHD-TYPE DOMAIN-CONTAINING PROTEIN"/>
    <property type="match status" value="1"/>
</dbReference>
<evidence type="ECO:0000256" key="2">
    <source>
        <dbReference type="SAM" id="MobiDB-lite"/>
    </source>
</evidence>
<keyword evidence="1" id="KW-0862">Zinc</keyword>